<evidence type="ECO:0000256" key="1">
    <source>
        <dbReference type="ARBA" id="ARBA00004141"/>
    </source>
</evidence>
<dbReference type="InterPro" id="IPR011701">
    <property type="entry name" value="MFS"/>
</dbReference>
<organism evidence="7 8">
    <name type="scientific">Ogataea polymorpha</name>
    <dbReference type="NCBI Taxonomy" id="460523"/>
    <lineage>
        <taxon>Eukaryota</taxon>
        <taxon>Fungi</taxon>
        <taxon>Dikarya</taxon>
        <taxon>Ascomycota</taxon>
        <taxon>Saccharomycotina</taxon>
        <taxon>Pichiomycetes</taxon>
        <taxon>Pichiales</taxon>
        <taxon>Pichiaceae</taxon>
        <taxon>Ogataea</taxon>
    </lineage>
</organism>
<feature type="transmembrane region" description="Helical" evidence="6">
    <location>
        <begin position="392"/>
        <end position="414"/>
    </location>
</feature>
<keyword evidence="4 6" id="KW-0472">Membrane</keyword>
<comment type="subcellular location">
    <subcellularLocation>
        <location evidence="1">Membrane</location>
        <topology evidence="1">Multi-pass membrane protein</topology>
    </subcellularLocation>
</comment>
<sequence length="547" mass="60811">MDQETDRLLSSPKRQYVGGDGRHSPLSPLMPLDDPMVDAYLQDDVLEDVIAVRQTGHSMPERGTCAASDSDDELDQSDMDLMLENLRDHRRLVWHKRPSVFMICAVVFVTAFVLGIQQSQELTLTFDGACHYYNRKHPGGMISCGSPASQQLGTRIQWWQNLIGGVGTVLVSVQIGRLSDVYGRKPLLVYNILIYVVSGCLKLLIFQADQAWFTPARCLTVHFLGSLAGSLPVTIGLSNSYLIDVVDETQRQTYLAVLVAVFYMGLTLGPMTGAFLPLPMLQIYALSVLVHALDLVLVLIFLPESRSRKLRRRSSRKMSSFSISKPANGFGSTLRLLWVTRRDASGNIDWTARWTVVKLLIIEVLMFSATMGAGIVWTIYGKFKFQWSSRDLSFCIGLAMLCRASVLLVFNPWFSRKLAHHFRKETTIIDATDKLAMLLAVFMNSVGRLLMICAASPSLFLSSFLFEGFGSILDPVLHSTVLKYNQAPDRNGELFGCFALIRSALSVAAPTCLLTVYTLTLKSEPKVALYITEALMLATLALVLSLR</sequence>
<keyword evidence="2 6" id="KW-0812">Transmembrane</keyword>
<feature type="transmembrane region" description="Helical" evidence="6">
    <location>
        <begin position="494"/>
        <end position="521"/>
    </location>
</feature>
<proteinExistence type="predicted"/>
<dbReference type="Pfam" id="PF07690">
    <property type="entry name" value="MFS_1"/>
    <property type="match status" value="1"/>
</dbReference>
<evidence type="ECO:0000256" key="4">
    <source>
        <dbReference type="ARBA" id="ARBA00023136"/>
    </source>
</evidence>
<reference evidence="7" key="2">
    <citation type="submission" date="2021-01" db="EMBL/GenBank/DDBJ databases">
        <authorList>
            <person name="Schikora-Tamarit M.A."/>
        </authorList>
    </citation>
    <scope>NUCLEOTIDE SEQUENCE</scope>
    <source>
        <strain evidence="7">NCAIM Y.01608</strain>
    </source>
</reference>
<dbReference type="GO" id="GO:0016020">
    <property type="term" value="C:membrane"/>
    <property type="evidence" value="ECO:0007669"/>
    <property type="project" value="UniProtKB-SubCell"/>
</dbReference>
<keyword evidence="8" id="KW-1185">Reference proteome</keyword>
<feature type="transmembrane region" description="Helical" evidence="6">
    <location>
        <begin position="188"/>
        <end position="208"/>
    </location>
</feature>
<feature type="transmembrane region" description="Helical" evidence="6">
    <location>
        <begin position="220"/>
        <end position="242"/>
    </location>
</feature>
<accession>A0A9P8TDB4</accession>
<evidence type="ECO:0008006" key="9">
    <source>
        <dbReference type="Google" id="ProtNLM"/>
    </source>
</evidence>
<dbReference type="GO" id="GO:0022857">
    <property type="term" value="F:transmembrane transporter activity"/>
    <property type="evidence" value="ECO:0007669"/>
    <property type="project" value="InterPro"/>
</dbReference>
<feature type="transmembrane region" description="Helical" evidence="6">
    <location>
        <begin position="360"/>
        <end position="380"/>
    </location>
</feature>
<evidence type="ECO:0000256" key="2">
    <source>
        <dbReference type="ARBA" id="ARBA00022692"/>
    </source>
</evidence>
<keyword evidence="3 6" id="KW-1133">Transmembrane helix</keyword>
<evidence type="ECO:0000256" key="6">
    <source>
        <dbReference type="SAM" id="Phobius"/>
    </source>
</evidence>
<name>A0A9P8TDB4_9ASCO</name>
<feature type="transmembrane region" description="Helical" evidence="6">
    <location>
        <begin position="158"/>
        <end position="176"/>
    </location>
</feature>
<dbReference type="Gene3D" id="1.20.1250.20">
    <property type="entry name" value="MFS general substrate transporter like domains"/>
    <property type="match status" value="1"/>
</dbReference>
<comment type="caution">
    <text evidence="7">The sequence shown here is derived from an EMBL/GenBank/DDBJ whole genome shotgun (WGS) entry which is preliminary data.</text>
</comment>
<feature type="transmembrane region" description="Helical" evidence="6">
    <location>
        <begin position="254"/>
        <end position="275"/>
    </location>
</feature>
<dbReference type="EMBL" id="JAEUBD010000382">
    <property type="protein sequence ID" value="KAH3675288.1"/>
    <property type="molecule type" value="Genomic_DNA"/>
</dbReference>
<evidence type="ECO:0000313" key="8">
    <source>
        <dbReference type="Proteomes" id="UP000788993"/>
    </source>
</evidence>
<dbReference type="PANTHER" id="PTHR23507">
    <property type="entry name" value="ZGC:174356"/>
    <property type="match status" value="1"/>
</dbReference>
<dbReference type="SUPFAM" id="SSF103473">
    <property type="entry name" value="MFS general substrate transporter"/>
    <property type="match status" value="1"/>
</dbReference>
<dbReference type="AlphaFoldDB" id="A0A9P8TDB4"/>
<feature type="transmembrane region" description="Helical" evidence="6">
    <location>
        <begin position="281"/>
        <end position="302"/>
    </location>
</feature>
<feature type="transmembrane region" description="Helical" evidence="6">
    <location>
        <begin position="99"/>
        <end position="116"/>
    </location>
</feature>
<feature type="region of interest" description="Disordered" evidence="5">
    <location>
        <begin position="1"/>
        <end position="29"/>
    </location>
</feature>
<evidence type="ECO:0000256" key="5">
    <source>
        <dbReference type="SAM" id="MobiDB-lite"/>
    </source>
</evidence>
<gene>
    <name evidence="7" type="ORF">OGATHE_001628</name>
</gene>
<feature type="transmembrane region" description="Helical" evidence="6">
    <location>
        <begin position="527"/>
        <end position="546"/>
    </location>
</feature>
<dbReference type="PANTHER" id="PTHR23507:SF1">
    <property type="entry name" value="FI18259P1-RELATED"/>
    <property type="match status" value="1"/>
</dbReference>
<dbReference type="Proteomes" id="UP000788993">
    <property type="component" value="Unassembled WGS sequence"/>
</dbReference>
<evidence type="ECO:0000256" key="3">
    <source>
        <dbReference type="ARBA" id="ARBA00022989"/>
    </source>
</evidence>
<reference evidence="7" key="1">
    <citation type="journal article" date="2021" name="Open Biol.">
        <title>Shared evolutionary footprints suggest mitochondrial oxidative damage underlies multiple complex I losses in fungi.</title>
        <authorList>
            <person name="Schikora-Tamarit M.A."/>
            <person name="Marcet-Houben M."/>
            <person name="Nosek J."/>
            <person name="Gabaldon T."/>
        </authorList>
    </citation>
    <scope>NUCLEOTIDE SEQUENCE</scope>
    <source>
        <strain evidence="7">NCAIM Y.01608</strain>
    </source>
</reference>
<evidence type="ECO:0000313" key="7">
    <source>
        <dbReference type="EMBL" id="KAH3675288.1"/>
    </source>
</evidence>
<dbReference type="InterPro" id="IPR036259">
    <property type="entry name" value="MFS_trans_sf"/>
</dbReference>
<protein>
    <recommendedName>
        <fullName evidence="9">Major facilitator superfamily (MFS) profile domain-containing protein</fullName>
    </recommendedName>
</protein>